<evidence type="ECO:0000256" key="1">
    <source>
        <dbReference type="ARBA" id="ARBA00010515"/>
    </source>
</evidence>
<evidence type="ECO:0000256" key="3">
    <source>
        <dbReference type="PROSITE-ProRule" id="PRU10038"/>
    </source>
</evidence>
<dbReference type="PROSITE" id="PS01173">
    <property type="entry name" value="LIPASE_GDXG_HIS"/>
    <property type="match status" value="1"/>
</dbReference>
<evidence type="ECO:0000313" key="5">
    <source>
        <dbReference type="EMBL" id="GAA3947449.1"/>
    </source>
</evidence>
<dbReference type="GO" id="GO:0016787">
    <property type="term" value="F:hydrolase activity"/>
    <property type="evidence" value="ECO:0007669"/>
    <property type="project" value="UniProtKB-KW"/>
</dbReference>
<dbReference type="SUPFAM" id="SSF53474">
    <property type="entry name" value="alpha/beta-Hydrolases"/>
    <property type="match status" value="1"/>
</dbReference>
<evidence type="ECO:0000259" key="4">
    <source>
        <dbReference type="Pfam" id="PF07859"/>
    </source>
</evidence>
<dbReference type="RefSeq" id="WP_344779373.1">
    <property type="nucleotide sequence ID" value="NZ_BAAAZW010000001.1"/>
</dbReference>
<dbReference type="PANTHER" id="PTHR48081">
    <property type="entry name" value="AB HYDROLASE SUPERFAMILY PROTEIN C4A8.06C"/>
    <property type="match status" value="1"/>
</dbReference>
<sequence>MSRATAVRLSAFDRAQRGLFQAAGLLPAPVLGLVTRFTKVNSDGEHLAPEMALVSTATAKVPGMAMSSRPPAGARKQLDATAASMAETFPAFAIEEDLVFDGPGGPIGATRYRVETGEARGLILFFHGGGYVVGSRGSHDSAVRSLALASGADVLSVDYRLAPEAKFPAAVDDALAAWRFAVDQAPGWGIDPAQIVVSGDSAGGCLAAVVAQQTRGEPVVPKLQLLIYPVTDMDGDSPSRREFSAGYFLTAADIDYFTEHYLSDRAEAADPRVSPLLADDLTGLPPAFVVVAGFDPLRDEGIAYAEAMRAAGVPVTLERAGSMIHGFVNMGLISPAAREYIARMGAAVIDALGS</sequence>
<dbReference type="InterPro" id="IPR050300">
    <property type="entry name" value="GDXG_lipolytic_enzyme"/>
</dbReference>
<organism evidence="5 6">
    <name type="scientific">Gordonia caeni</name>
    <dbReference type="NCBI Taxonomy" id="1007097"/>
    <lineage>
        <taxon>Bacteria</taxon>
        <taxon>Bacillati</taxon>
        <taxon>Actinomycetota</taxon>
        <taxon>Actinomycetes</taxon>
        <taxon>Mycobacteriales</taxon>
        <taxon>Gordoniaceae</taxon>
        <taxon>Gordonia</taxon>
    </lineage>
</organism>
<name>A0ABP7NIT0_9ACTN</name>
<dbReference type="InterPro" id="IPR002168">
    <property type="entry name" value="Lipase_GDXG_HIS_AS"/>
</dbReference>
<dbReference type="InterPro" id="IPR013094">
    <property type="entry name" value="AB_hydrolase_3"/>
</dbReference>
<gene>
    <name evidence="5" type="ORF">GCM10022231_00390</name>
</gene>
<keyword evidence="2 5" id="KW-0378">Hydrolase</keyword>
<comment type="similarity">
    <text evidence="1">Belongs to the 'GDXG' lipolytic enzyme family.</text>
</comment>
<accession>A0ABP7NIT0</accession>
<feature type="domain" description="Alpha/beta hydrolase fold-3" evidence="4">
    <location>
        <begin position="123"/>
        <end position="328"/>
    </location>
</feature>
<dbReference type="PANTHER" id="PTHR48081:SF8">
    <property type="entry name" value="ALPHA_BETA HYDROLASE FOLD-3 DOMAIN-CONTAINING PROTEIN-RELATED"/>
    <property type="match status" value="1"/>
</dbReference>
<dbReference type="InterPro" id="IPR033140">
    <property type="entry name" value="Lipase_GDXG_put_SER_AS"/>
</dbReference>
<dbReference type="EMBL" id="BAAAZW010000001">
    <property type="protein sequence ID" value="GAA3947449.1"/>
    <property type="molecule type" value="Genomic_DNA"/>
</dbReference>
<dbReference type="InterPro" id="IPR029058">
    <property type="entry name" value="AB_hydrolase_fold"/>
</dbReference>
<dbReference type="Pfam" id="PF07859">
    <property type="entry name" value="Abhydrolase_3"/>
    <property type="match status" value="1"/>
</dbReference>
<feature type="active site" evidence="3">
    <location>
        <position position="201"/>
    </location>
</feature>
<evidence type="ECO:0000256" key="2">
    <source>
        <dbReference type="ARBA" id="ARBA00022801"/>
    </source>
</evidence>
<proteinExistence type="inferred from homology"/>
<evidence type="ECO:0000313" key="6">
    <source>
        <dbReference type="Proteomes" id="UP001418444"/>
    </source>
</evidence>
<dbReference type="Proteomes" id="UP001418444">
    <property type="component" value="Unassembled WGS sequence"/>
</dbReference>
<comment type="caution">
    <text evidence="5">The sequence shown here is derived from an EMBL/GenBank/DDBJ whole genome shotgun (WGS) entry which is preliminary data.</text>
</comment>
<protein>
    <submittedName>
        <fullName evidence="5">Alpha/beta hydrolase</fullName>
    </submittedName>
</protein>
<dbReference type="PROSITE" id="PS01174">
    <property type="entry name" value="LIPASE_GDXG_SER"/>
    <property type="match status" value="1"/>
</dbReference>
<reference evidence="6" key="1">
    <citation type="journal article" date="2019" name="Int. J. Syst. Evol. Microbiol.">
        <title>The Global Catalogue of Microorganisms (GCM) 10K type strain sequencing project: providing services to taxonomists for standard genome sequencing and annotation.</title>
        <authorList>
            <consortium name="The Broad Institute Genomics Platform"/>
            <consortium name="The Broad Institute Genome Sequencing Center for Infectious Disease"/>
            <person name="Wu L."/>
            <person name="Ma J."/>
        </authorList>
    </citation>
    <scope>NUCLEOTIDE SEQUENCE [LARGE SCALE GENOMIC DNA]</scope>
    <source>
        <strain evidence="6">JCM 16923</strain>
    </source>
</reference>
<dbReference type="Gene3D" id="3.40.50.1820">
    <property type="entry name" value="alpha/beta hydrolase"/>
    <property type="match status" value="1"/>
</dbReference>
<keyword evidence="6" id="KW-1185">Reference proteome</keyword>